<reference evidence="4" key="1">
    <citation type="journal article" date="2008" name="BMC Genomics">
        <title>A conifer genomics resource of 200,000 spruce (Picea spp.) ESTs and 6,464 high-quality, sequence-finished full-length cDNAs for Sitka spruce (Picea sitchensis).</title>
        <authorList>
            <person name="Ralph S.G."/>
            <person name="Chun H.J."/>
            <person name="Kolosova N."/>
            <person name="Cooper D."/>
            <person name="Oddy C."/>
            <person name="Ritland C.E."/>
            <person name="Kirkpatrick R."/>
            <person name="Moore R."/>
            <person name="Barber S."/>
            <person name="Holt R.A."/>
            <person name="Jones S.J."/>
            <person name="Marra M.A."/>
            <person name="Douglas C.J."/>
            <person name="Ritland K."/>
            <person name="Bohlmann J."/>
        </authorList>
    </citation>
    <scope>NUCLEOTIDE SEQUENCE</scope>
    <source>
        <tissue evidence="4">Green portion of the leader tissue</tissue>
    </source>
</reference>
<comment type="similarity">
    <text evidence="1">Belongs to the GEM family.</text>
</comment>
<dbReference type="SMART" id="SM00568">
    <property type="entry name" value="GRAM"/>
    <property type="match status" value="1"/>
</dbReference>
<dbReference type="InterPro" id="IPR037848">
    <property type="entry name" value="GEM-like"/>
</dbReference>
<feature type="domain" description="GRAM" evidence="3">
    <location>
        <begin position="103"/>
        <end position="182"/>
    </location>
</feature>
<dbReference type="OMA" id="KGRHIER"/>
<dbReference type="EMBL" id="EF084622">
    <property type="protein sequence ID" value="ABK23934.1"/>
    <property type="molecule type" value="mRNA"/>
</dbReference>
<protein>
    <recommendedName>
        <fullName evidence="3">GRAM domain-containing protein</fullName>
    </recommendedName>
</protein>
<evidence type="ECO:0000256" key="1">
    <source>
        <dbReference type="ARBA" id="ARBA00009414"/>
    </source>
</evidence>
<evidence type="ECO:0000259" key="3">
    <source>
        <dbReference type="SMART" id="SM00568"/>
    </source>
</evidence>
<feature type="region of interest" description="Disordered" evidence="2">
    <location>
        <begin position="20"/>
        <end position="41"/>
    </location>
</feature>
<dbReference type="InterPro" id="IPR011993">
    <property type="entry name" value="PH-like_dom_sf"/>
</dbReference>
<dbReference type="CDD" id="cd13222">
    <property type="entry name" value="PH-GRAM_GEM"/>
    <property type="match status" value="1"/>
</dbReference>
<dbReference type="InterPro" id="IPR004182">
    <property type="entry name" value="GRAM"/>
</dbReference>
<evidence type="ECO:0000256" key="2">
    <source>
        <dbReference type="SAM" id="MobiDB-lite"/>
    </source>
</evidence>
<dbReference type="Gene3D" id="2.30.29.30">
    <property type="entry name" value="Pleckstrin-homology domain (PH domain)/Phosphotyrosine-binding domain (PTB)"/>
    <property type="match status" value="1"/>
</dbReference>
<organism evidence="4">
    <name type="scientific">Picea sitchensis</name>
    <name type="common">Sitka spruce</name>
    <name type="synonym">Pinus sitchensis</name>
    <dbReference type="NCBI Taxonomy" id="3332"/>
    <lineage>
        <taxon>Eukaryota</taxon>
        <taxon>Viridiplantae</taxon>
        <taxon>Streptophyta</taxon>
        <taxon>Embryophyta</taxon>
        <taxon>Tracheophyta</taxon>
        <taxon>Spermatophyta</taxon>
        <taxon>Pinopsida</taxon>
        <taxon>Pinidae</taxon>
        <taxon>Conifers I</taxon>
        <taxon>Pinales</taxon>
        <taxon>Pinaceae</taxon>
        <taxon>Picea</taxon>
    </lineage>
</organism>
<proteinExistence type="evidence at transcript level"/>
<evidence type="ECO:0000313" key="4">
    <source>
        <dbReference type="EMBL" id="ABK23934.1"/>
    </source>
</evidence>
<dbReference type="AlphaFoldDB" id="A9NTH3"/>
<accession>A9NTH3</accession>
<sequence length="225" mass="25444">MFMKKAEAITLEMITIKGRHIERSGRSHGRPIPVGVPGKPRGQTRPFSLDDHISPINPSACDKFGKRAGEWAEHLKLSKSLCNSVKGKLSLGTEIVKKGGVENLFRQIFAIDDPEEKLLKTYVCYLCTSTDPVAGVIFISTRRFAFSSERPVLFTSPSGGFGRSYYRVVISRQDLRSVNSHENVEKHSEKYIEIQSVGQSEVWFMGFVNFHKALEYIQQLVRSEY</sequence>
<name>A9NTH3_PICSI</name>
<dbReference type="Pfam" id="PF02893">
    <property type="entry name" value="GRAM"/>
    <property type="match status" value="1"/>
</dbReference>
<dbReference type="PANTHER" id="PTHR31969">
    <property type="entry name" value="GEM-LIKE PROTEIN 2"/>
    <property type="match status" value="1"/>
</dbReference>